<gene>
    <name evidence="2" type="ORF">AKJ63_01915</name>
</gene>
<dbReference type="EMBL" id="LHXM01000036">
    <property type="protein sequence ID" value="KXA91092.1"/>
    <property type="molecule type" value="Genomic_DNA"/>
</dbReference>
<dbReference type="AlphaFoldDB" id="A0A133UA69"/>
<evidence type="ECO:0000256" key="1">
    <source>
        <dbReference type="SAM" id="Phobius"/>
    </source>
</evidence>
<evidence type="ECO:0000313" key="2">
    <source>
        <dbReference type="EMBL" id="KXA91092.1"/>
    </source>
</evidence>
<keyword evidence="1" id="KW-0812">Transmembrane</keyword>
<accession>A0A133UA69</accession>
<keyword evidence="1" id="KW-0472">Membrane</keyword>
<reference evidence="2 3" key="1">
    <citation type="journal article" date="2016" name="Sci. Rep.">
        <title>Metabolic traits of an uncultured archaeal lineage -MSBL1- from brine pools of the Red Sea.</title>
        <authorList>
            <person name="Mwirichia R."/>
            <person name="Alam I."/>
            <person name="Rashid M."/>
            <person name="Vinu M."/>
            <person name="Ba-Alawi W."/>
            <person name="Anthony Kamau A."/>
            <person name="Kamanda Ngugi D."/>
            <person name="Goker M."/>
            <person name="Klenk H.P."/>
            <person name="Bajic V."/>
            <person name="Stingl U."/>
        </authorList>
    </citation>
    <scope>NUCLEOTIDE SEQUENCE [LARGE SCALE GENOMIC DNA]</scope>
    <source>
        <strain evidence="2">SCGC-AAA259D18</strain>
    </source>
</reference>
<sequence>MSSIIKKGRIFILWVLTHLLFFGTLIIFGKVTNNTNLSAFYLVFIARKIAKRRILLEGCI</sequence>
<evidence type="ECO:0000313" key="3">
    <source>
        <dbReference type="Proteomes" id="UP000070195"/>
    </source>
</evidence>
<keyword evidence="3" id="KW-1185">Reference proteome</keyword>
<feature type="transmembrane region" description="Helical" evidence="1">
    <location>
        <begin position="12"/>
        <end position="31"/>
    </location>
</feature>
<name>A0A133UA69_9EURY</name>
<proteinExistence type="predicted"/>
<protein>
    <submittedName>
        <fullName evidence="2">Uncharacterized protein</fullName>
    </submittedName>
</protein>
<dbReference type="Proteomes" id="UP000070195">
    <property type="component" value="Unassembled WGS sequence"/>
</dbReference>
<organism evidence="2 3">
    <name type="scientific">candidate division MSBL1 archaeon SCGC-AAA259D18</name>
    <dbReference type="NCBI Taxonomy" id="1698262"/>
    <lineage>
        <taxon>Archaea</taxon>
        <taxon>Methanobacteriati</taxon>
        <taxon>Methanobacteriota</taxon>
        <taxon>candidate division MSBL1</taxon>
    </lineage>
</organism>
<comment type="caution">
    <text evidence="2">The sequence shown here is derived from an EMBL/GenBank/DDBJ whole genome shotgun (WGS) entry which is preliminary data.</text>
</comment>
<keyword evidence="1" id="KW-1133">Transmembrane helix</keyword>